<dbReference type="Gene3D" id="3.90.550.10">
    <property type="entry name" value="Spore Coat Polysaccharide Biosynthesis Protein SpsA, Chain A"/>
    <property type="match status" value="1"/>
</dbReference>
<dbReference type="PANTHER" id="PTHR10859">
    <property type="entry name" value="GLYCOSYL TRANSFERASE"/>
    <property type="match status" value="1"/>
</dbReference>
<evidence type="ECO:0000313" key="2">
    <source>
        <dbReference type="EMBL" id="QBN17753.1"/>
    </source>
</evidence>
<evidence type="ECO:0000313" key="3">
    <source>
        <dbReference type="Proteomes" id="UP000291124"/>
    </source>
</evidence>
<protein>
    <submittedName>
        <fullName evidence="2">Glycosyltransferase</fullName>
    </submittedName>
</protein>
<dbReference type="InterPro" id="IPR001173">
    <property type="entry name" value="Glyco_trans_2-like"/>
</dbReference>
<dbReference type="SUPFAM" id="SSF53448">
    <property type="entry name" value="Nucleotide-diphospho-sugar transferases"/>
    <property type="match status" value="1"/>
</dbReference>
<dbReference type="RefSeq" id="WP_133275284.1">
    <property type="nucleotide sequence ID" value="NZ_CP037933.1"/>
</dbReference>
<dbReference type="KEGG" id="fnk:E1750_02690"/>
<gene>
    <name evidence="2" type="ORF">E1750_02690</name>
</gene>
<dbReference type="GO" id="GO:0016740">
    <property type="term" value="F:transferase activity"/>
    <property type="evidence" value="ECO:0007669"/>
    <property type="project" value="UniProtKB-KW"/>
</dbReference>
<dbReference type="GO" id="GO:0006487">
    <property type="term" value="P:protein N-linked glycosylation"/>
    <property type="evidence" value="ECO:0007669"/>
    <property type="project" value="TreeGrafter"/>
</dbReference>
<dbReference type="InterPro" id="IPR029044">
    <property type="entry name" value="Nucleotide-diphossugar_trans"/>
</dbReference>
<accession>A0A4P6YBU1</accession>
<feature type="domain" description="Glycosyltransferase 2-like" evidence="1">
    <location>
        <begin position="8"/>
        <end position="178"/>
    </location>
</feature>
<dbReference type="AlphaFoldDB" id="A0A4P6YBU1"/>
<sequence>MSTSFNTTIVIPCYNEEKGISNSEYSNFLNNNPEVLICFVNDGSKDNTVGVLKALKEKHPTQIHILSLKNNSGKAEAVRAGIQYCNFNFKHQYIGYLDADLATTLEEFIDLRNYLQGEIVFSFGSRIRKIGSIIERENSRFLIGRVIATFISNILDIKVYDTQCGSKLFTRDISEQLFEKEFISKWLFDVEIFYRMILLFGREKAIQKMLEIPLKLWVEKGDSKVKLSYGFKLWFDLFQIRQEYKKIEKNLSQSNLN</sequence>
<dbReference type="EMBL" id="CP037933">
    <property type="protein sequence ID" value="QBN17753.1"/>
    <property type="molecule type" value="Genomic_DNA"/>
</dbReference>
<keyword evidence="3" id="KW-1185">Reference proteome</keyword>
<reference evidence="3" key="1">
    <citation type="submission" date="2019-03" db="EMBL/GenBank/DDBJ databases">
        <title>Flavobacterium sp.</title>
        <authorList>
            <person name="Kim H."/>
        </authorList>
    </citation>
    <scope>NUCLEOTIDE SEQUENCE [LARGE SCALE GENOMIC DNA]</scope>
    <source>
        <strain evidence="3">GS13</strain>
    </source>
</reference>
<dbReference type="OrthoDB" id="952827at2"/>
<organism evidence="2 3">
    <name type="scientific">Flavobacterium nackdongense</name>
    <dbReference type="NCBI Taxonomy" id="2547394"/>
    <lineage>
        <taxon>Bacteria</taxon>
        <taxon>Pseudomonadati</taxon>
        <taxon>Bacteroidota</taxon>
        <taxon>Flavobacteriia</taxon>
        <taxon>Flavobacteriales</taxon>
        <taxon>Flavobacteriaceae</taxon>
        <taxon>Flavobacterium</taxon>
    </lineage>
</organism>
<keyword evidence="2" id="KW-0808">Transferase</keyword>
<dbReference type="Pfam" id="PF00535">
    <property type="entry name" value="Glycos_transf_2"/>
    <property type="match status" value="1"/>
</dbReference>
<proteinExistence type="predicted"/>
<dbReference type="Proteomes" id="UP000291124">
    <property type="component" value="Chromosome"/>
</dbReference>
<name>A0A4P6YBU1_9FLAO</name>
<evidence type="ECO:0000259" key="1">
    <source>
        <dbReference type="Pfam" id="PF00535"/>
    </source>
</evidence>
<dbReference type="PANTHER" id="PTHR10859:SF91">
    <property type="entry name" value="DOLICHYL-PHOSPHATE BETA-GLUCOSYLTRANSFERASE"/>
    <property type="match status" value="1"/>
</dbReference>